<protein>
    <recommendedName>
        <fullName evidence="4">Component of SufBCD complex</fullName>
    </recommendedName>
</protein>
<sequence>MVIKQNGVTLDFYFLKLVSEAIDLRSFSNLWFWIALAALWSTMSHWVIGVPFDMVRRAARGNEVSLRDMHVLANIQARRILFIADETGLITTAFSFFLVTTMSLLGFLYEVEFAQAILLLFLPMAVVGWITLRAARKVEGLEPEDLGNLLFRTRRWIQLTGMLSIFVTSMWGMWVNLNSSVLHG</sequence>
<dbReference type="EMBL" id="FNPX01000002">
    <property type="protein sequence ID" value="SDY59656.1"/>
    <property type="molecule type" value="Genomic_DNA"/>
</dbReference>
<evidence type="ECO:0000313" key="2">
    <source>
        <dbReference type="EMBL" id="SDY59656.1"/>
    </source>
</evidence>
<gene>
    <name evidence="2" type="ORF">SAMN05444004_10293</name>
</gene>
<organism evidence="2 3">
    <name type="scientific">Jannaschia faecimaris</name>
    <dbReference type="NCBI Taxonomy" id="1244108"/>
    <lineage>
        <taxon>Bacteria</taxon>
        <taxon>Pseudomonadati</taxon>
        <taxon>Pseudomonadota</taxon>
        <taxon>Alphaproteobacteria</taxon>
        <taxon>Rhodobacterales</taxon>
        <taxon>Roseobacteraceae</taxon>
        <taxon>Jannaschia</taxon>
    </lineage>
</organism>
<dbReference type="AlphaFoldDB" id="A0A1H3L5V4"/>
<accession>A0A1H3L5V4</accession>
<feature type="transmembrane region" description="Helical" evidence="1">
    <location>
        <begin position="156"/>
        <end position="174"/>
    </location>
</feature>
<keyword evidence="1" id="KW-1133">Transmembrane helix</keyword>
<feature type="transmembrane region" description="Helical" evidence="1">
    <location>
        <begin position="88"/>
        <end position="109"/>
    </location>
</feature>
<dbReference type="STRING" id="1244108.SAMN05444004_10293"/>
<proteinExistence type="predicted"/>
<keyword evidence="1" id="KW-0812">Transmembrane</keyword>
<dbReference type="Proteomes" id="UP000198914">
    <property type="component" value="Unassembled WGS sequence"/>
</dbReference>
<feature type="transmembrane region" description="Helical" evidence="1">
    <location>
        <begin position="115"/>
        <end position="135"/>
    </location>
</feature>
<dbReference type="RefSeq" id="WP_092642315.1">
    <property type="nucleotide sequence ID" value="NZ_FNPX01000002.1"/>
</dbReference>
<name>A0A1H3L5V4_9RHOB</name>
<keyword evidence="3" id="KW-1185">Reference proteome</keyword>
<evidence type="ECO:0000256" key="1">
    <source>
        <dbReference type="SAM" id="Phobius"/>
    </source>
</evidence>
<feature type="transmembrane region" description="Helical" evidence="1">
    <location>
        <begin position="30"/>
        <end position="52"/>
    </location>
</feature>
<dbReference type="OrthoDB" id="7847071at2"/>
<reference evidence="3" key="1">
    <citation type="submission" date="2016-10" db="EMBL/GenBank/DDBJ databases">
        <authorList>
            <person name="Varghese N."/>
            <person name="Submissions S."/>
        </authorList>
    </citation>
    <scope>NUCLEOTIDE SEQUENCE [LARGE SCALE GENOMIC DNA]</scope>
    <source>
        <strain evidence="3">DSM 100420</strain>
    </source>
</reference>
<evidence type="ECO:0008006" key="4">
    <source>
        <dbReference type="Google" id="ProtNLM"/>
    </source>
</evidence>
<evidence type="ECO:0000313" key="3">
    <source>
        <dbReference type="Proteomes" id="UP000198914"/>
    </source>
</evidence>
<keyword evidence="1" id="KW-0472">Membrane</keyword>